<dbReference type="AlphaFoldDB" id="N1PU79"/>
<dbReference type="Proteomes" id="UP000016933">
    <property type="component" value="Unassembled WGS sequence"/>
</dbReference>
<dbReference type="OMA" id="WILEMAD"/>
<proteinExistence type="inferred from homology"/>
<dbReference type="Pfam" id="PF00743">
    <property type="entry name" value="FMO-like"/>
    <property type="match status" value="1"/>
</dbReference>
<dbReference type="GO" id="GO:0050660">
    <property type="term" value="F:flavin adenine dinucleotide binding"/>
    <property type="evidence" value="ECO:0007669"/>
    <property type="project" value="InterPro"/>
</dbReference>
<protein>
    <submittedName>
        <fullName evidence="7">Uncharacterized protein</fullName>
    </submittedName>
</protein>
<keyword evidence="6" id="KW-0472">Membrane</keyword>
<evidence type="ECO:0000256" key="3">
    <source>
        <dbReference type="ARBA" id="ARBA00022827"/>
    </source>
</evidence>
<evidence type="ECO:0000313" key="8">
    <source>
        <dbReference type="Proteomes" id="UP000016933"/>
    </source>
</evidence>
<dbReference type="InterPro" id="IPR036188">
    <property type="entry name" value="FAD/NAD-bd_sf"/>
</dbReference>
<gene>
    <name evidence="7" type="ORF">DOTSEDRAFT_70094</name>
</gene>
<evidence type="ECO:0000256" key="4">
    <source>
        <dbReference type="ARBA" id="ARBA00022857"/>
    </source>
</evidence>
<reference evidence="7 8" key="2">
    <citation type="journal article" date="2012" name="PLoS Pathog.">
        <title>Diverse lifestyles and strategies of plant pathogenesis encoded in the genomes of eighteen Dothideomycetes fungi.</title>
        <authorList>
            <person name="Ohm R.A."/>
            <person name="Feau N."/>
            <person name="Henrissat B."/>
            <person name="Schoch C.L."/>
            <person name="Horwitz B.A."/>
            <person name="Barry K.W."/>
            <person name="Condon B.J."/>
            <person name="Copeland A.C."/>
            <person name="Dhillon B."/>
            <person name="Glaser F."/>
            <person name="Hesse C.N."/>
            <person name="Kosti I."/>
            <person name="LaButti K."/>
            <person name="Lindquist E.A."/>
            <person name="Lucas S."/>
            <person name="Salamov A.A."/>
            <person name="Bradshaw R.E."/>
            <person name="Ciuffetti L."/>
            <person name="Hamelin R.C."/>
            <person name="Kema G.H.J."/>
            <person name="Lawrence C."/>
            <person name="Scott J.A."/>
            <person name="Spatafora J.W."/>
            <person name="Turgeon B.G."/>
            <person name="de Wit P.J.G.M."/>
            <person name="Zhong S."/>
            <person name="Goodwin S.B."/>
            <person name="Grigoriev I.V."/>
        </authorList>
    </citation>
    <scope>NUCLEOTIDE SEQUENCE [LARGE SCALE GENOMIC DNA]</scope>
    <source>
        <strain evidence="8">NZE10 / CBS 128990</strain>
    </source>
</reference>
<comment type="similarity">
    <text evidence="1">Belongs to the FMO family.</text>
</comment>
<keyword evidence="3" id="KW-0274">FAD</keyword>
<dbReference type="OrthoDB" id="66881at2759"/>
<evidence type="ECO:0000256" key="6">
    <source>
        <dbReference type="SAM" id="Phobius"/>
    </source>
</evidence>
<dbReference type="SUPFAM" id="SSF51905">
    <property type="entry name" value="FAD/NAD(P)-binding domain"/>
    <property type="match status" value="1"/>
</dbReference>
<dbReference type="eggNOG" id="KOG1399">
    <property type="taxonomic scope" value="Eukaryota"/>
</dbReference>
<keyword evidence="2" id="KW-0285">Flavoprotein</keyword>
<dbReference type="HOGENOM" id="CLU_006909_8_0_1"/>
<dbReference type="EMBL" id="KB446537">
    <property type="protein sequence ID" value="EME45969.1"/>
    <property type="molecule type" value="Genomic_DNA"/>
</dbReference>
<evidence type="ECO:0000256" key="2">
    <source>
        <dbReference type="ARBA" id="ARBA00022630"/>
    </source>
</evidence>
<reference evidence="8" key="1">
    <citation type="journal article" date="2012" name="PLoS Genet.">
        <title>The genomes of the fungal plant pathogens Cladosporium fulvum and Dothistroma septosporum reveal adaptation to different hosts and lifestyles but also signatures of common ancestry.</title>
        <authorList>
            <person name="de Wit P.J.G.M."/>
            <person name="van der Burgt A."/>
            <person name="Oekmen B."/>
            <person name="Stergiopoulos I."/>
            <person name="Abd-Elsalam K.A."/>
            <person name="Aerts A.L."/>
            <person name="Bahkali A.H."/>
            <person name="Beenen H.G."/>
            <person name="Chettri P."/>
            <person name="Cox M.P."/>
            <person name="Datema E."/>
            <person name="de Vries R.P."/>
            <person name="Dhillon B."/>
            <person name="Ganley A.R."/>
            <person name="Griffiths S.A."/>
            <person name="Guo Y."/>
            <person name="Hamelin R.C."/>
            <person name="Henrissat B."/>
            <person name="Kabir M.S."/>
            <person name="Jashni M.K."/>
            <person name="Kema G."/>
            <person name="Klaubauf S."/>
            <person name="Lapidus A."/>
            <person name="Levasseur A."/>
            <person name="Lindquist E."/>
            <person name="Mehrabi R."/>
            <person name="Ohm R.A."/>
            <person name="Owen T.J."/>
            <person name="Salamov A."/>
            <person name="Schwelm A."/>
            <person name="Schijlen E."/>
            <person name="Sun H."/>
            <person name="van den Burg H.A."/>
            <person name="van Ham R.C.H.J."/>
            <person name="Zhang S."/>
            <person name="Goodwin S.B."/>
            <person name="Grigoriev I.V."/>
            <person name="Collemare J."/>
            <person name="Bradshaw R.E."/>
        </authorList>
    </citation>
    <scope>NUCLEOTIDE SEQUENCE [LARGE SCALE GENOMIC DNA]</scope>
    <source>
        <strain evidence="8">NZE10 / CBS 128990</strain>
    </source>
</reference>
<sequence>MALKNFRESGFDAILYEGRDWVGGLWKPSTDDALSAADNTILNTSKYRAAITDFPMPDDFDDFPTSYQLYQYWNDYCNHFQLWPHVHLNTKASAVRREDDRWAVDIYDAEKDSSASQTEYFDYVCVATGTFSKPRVPKLADIEKFAGKTTHVMYHHNPSQYAGKNVLLVGLHSSASDAACGLAPYAAKVWISHRSGVVFVPRFSPDGAPFDKFPPLWFTIFSLYLSAWFPSAFFWIMDQLLGSMSKKAYPNIPKSWEVGNAPSIAVATPLITEELYPHLESGVCEPVSSIAKITGL</sequence>
<dbReference type="PRINTS" id="PR00370">
    <property type="entry name" value="FMOXYGENASE"/>
</dbReference>
<evidence type="ECO:0000256" key="1">
    <source>
        <dbReference type="ARBA" id="ARBA00009183"/>
    </source>
</evidence>
<dbReference type="InterPro" id="IPR020946">
    <property type="entry name" value="Flavin_mOase-like"/>
</dbReference>
<dbReference type="PANTHER" id="PTHR23023">
    <property type="entry name" value="DIMETHYLANILINE MONOOXYGENASE"/>
    <property type="match status" value="1"/>
</dbReference>
<name>N1PU79_DOTSN</name>
<evidence type="ECO:0000256" key="5">
    <source>
        <dbReference type="ARBA" id="ARBA00023002"/>
    </source>
</evidence>
<dbReference type="InterPro" id="IPR050346">
    <property type="entry name" value="FMO-like"/>
</dbReference>
<feature type="transmembrane region" description="Helical" evidence="6">
    <location>
        <begin position="216"/>
        <end position="237"/>
    </location>
</feature>
<dbReference type="GO" id="GO:0004499">
    <property type="term" value="F:N,N-dimethylaniline monooxygenase activity"/>
    <property type="evidence" value="ECO:0007669"/>
    <property type="project" value="InterPro"/>
</dbReference>
<keyword evidence="5" id="KW-0560">Oxidoreductase</keyword>
<keyword evidence="6" id="KW-1133">Transmembrane helix</keyword>
<keyword evidence="8" id="KW-1185">Reference proteome</keyword>
<dbReference type="Gene3D" id="3.50.50.60">
    <property type="entry name" value="FAD/NAD(P)-binding domain"/>
    <property type="match status" value="1"/>
</dbReference>
<dbReference type="InterPro" id="IPR000960">
    <property type="entry name" value="Flavin_mOase"/>
</dbReference>
<organism evidence="7 8">
    <name type="scientific">Dothistroma septosporum (strain NZE10 / CBS 128990)</name>
    <name type="common">Red band needle blight fungus</name>
    <name type="synonym">Mycosphaerella pini</name>
    <dbReference type="NCBI Taxonomy" id="675120"/>
    <lineage>
        <taxon>Eukaryota</taxon>
        <taxon>Fungi</taxon>
        <taxon>Dikarya</taxon>
        <taxon>Ascomycota</taxon>
        <taxon>Pezizomycotina</taxon>
        <taxon>Dothideomycetes</taxon>
        <taxon>Dothideomycetidae</taxon>
        <taxon>Mycosphaerellales</taxon>
        <taxon>Mycosphaerellaceae</taxon>
        <taxon>Dothistroma</taxon>
    </lineage>
</organism>
<keyword evidence="6" id="KW-0812">Transmembrane</keyword>
<keyword evidence="4" id="KW-0521">NADP</keyword>
<dbReference type="GO" id="GO:0050661">
    <property type="term" value="F:NADP binding"/>
    <property type="evidence" value="ECO:0007669"/>
    <property type="project" value="InterPro"/>
</dbReference>
<accession>N1PU79</accession>
<evidence type="ECO:0000313" key="7">
    <source>
        <dbReference type="EMBL" id="EME45969.1"/>
    </source>
</evidence>